<name>A0AA88JG28_FICCA</name>
<dbReference type="AlphaFoldDB" id="A0AA88JG28"/>
<dbReference type="Proteomes" id="UP001187192">
    <property type="component" value="Unassembled WGS sequence"/>
</dbReference>
<evidence type="ECO:0000313" key="2">
    <source>
        <dbReference type="Proteomes" id="UP001187192"/>
    </source>
</evidence>
<sequence>MNVPWHDQLYVAWDLKFFPQQLQVLRGDRYSKVVDRVHRTTSSSINHLHIHHPIIQDTVDPDRTTATTLANLDGFTQGVVLPEHSNSSSEPSPLTRCTGLPGHSHRNCVLFTSQVHDLGIYTRPWLLGDLHISLLIHKRAIWEGGRTQLQYRPQLLGTFPRTPNKRRSTVWSLESEESVLPEEPIKPTSLERYTFLESSDRVVEPNYNICPNCWAPSRACPASAGSPLGVGMLEMLDRLSGVFRLAKPDRQFGRWSRKSRCSPRSQLCQPPQRDTRFWSHQTGNSSFRNNNTIENEGVPSQNFSYASSEACKGWSSWQLLVALDRIARNVKAIMKKRRP</sequence>
<keyword evidence="2" id="KW-1185">Reference proteome</keyword>
<organism evidence="1 2">
    <name type="scientific">Ficus carica</name>
    <name type="common">Common fig</name>
    <dbReference type="NCBI Taxonomy" id="3494"/>
    <lineage>
        <taxon>Eukaryota</taxon>
        <taxon>Viridiplantae</taxon>
        <taxon>Streptophyta</taxon>
        <taxon>Embryophyta</taxon>
        <taxon>Tracheophyta</taxon>
        <taxon>Spermatophyta</taxon>
        <taxon>Magnoliopsida</taxon>
        <taxon>eudicotyledons</taxon>
        <taxon>Gunneridae</taxon>
        <taxon>Pentapetalae</taxon>
        <taxon>rosids</taxon>
        <taxon>fabids</taxon>
        <taxon>Rosales</taxon>
        <taxon>Moraceae</taxon>
        <taxon>Ficeae</taxon>
        <taxon>Ficus</taxon>
    </lineage>
</organism>
<gene>
    <name evidence="1" type="ORF">TIFTF001_039665</name>
</gene>
<dbReference type="EMBL" id="BTGU01001198">
    <property type="protein sequence ID" value="GMN70626.1"/>
    <property type="molecule type" value="Genomic_DNA"/>
</dbReference>
<evidence type="ECO:0000313" key="1">
    <source>
        <dbReference type="EMBL" id="GMN70626.1"/>
    </source>
</evidence>
<proteinExistence type="predicted"/>
<protein>
    <submittedName>
        <fullName evidence="1">Uncharacterized protein</fullName>
    </submittedName>
</protein>
<accession>A0AA88JG28</accession>
<comment type="caution">
    <text evidence="1">The sequence shown here is derived from an EMBL/GenBank/DDBJ whole genome shotgun (WGS) entry which is preliminary data.</text>
</comment>
<reference evidence="1" key="1">
    <citation type="submission" date="2023-07" db="EMBL/GenBank/DDBJ databases">
        <title>draft genome sequence of fig (Ficus carica).</title>
        <authorList>
            <person name="Takahashi T."/>
            <person name="Nishimura K."/>
        </authorList>
    </citation>
    <scope>NUCLEOTIDE SEQUENCE</scope>
</reference>